<proteinExistence type="inferred from homology"/>
<evidence type="ECO:0000259" key="5">
    <source>
        <dbReference type="SMART" id="SM00062"/>
    </source>
</evidence>
<sequence length="343" mass="36983">MRMSRNTPRAHPRPSRWRGAGLVLAVGALLAGLLSACGSTEPRNLLDSVRDGSVVLGVKFDQPGLGLYEPDGNVTGFDASVATYVVNHIADDLGVAHPEITWRETPSARREAMIDNGEVDLIAATYSINASRSKKVSFGGPYLQTYQGLMVRADDNSIDELTDLDNGKKLCSVTGSTSAQNVKAQLPTVQLQEYDSYSACVEALRRGKVDALTTDEAILAGYANFWKDEFKLVEMTYLKDACVKDALKSAGSPFSTERYGIGVALGDQASVDAINKALDTMLTPVEGAESPWNTDLREALGDKYVDDIIARADRPGSKFPYKPDPGDLEFLDSPSKPCPPGLE</sequence>
<evidence type="ECO:0000256" key="4">
    <source>
        <dbReference type="SAM" id="MobiDB-lite"/>
    </source>
</evidence>
<evidence type="ECO:0000256" key="1">
    <source>
        <dbReference type="ARBA" id="ARBA00010333"/>
    </source>
</evidence>
<organism evidence="6 7">
    <name type="scientific">Gordonia westfalica</name>
    <dbReference type="NCBI Taxonomy" id="158898"/>
    <lineage>
        <taxon>Bacteria</taxon>
        <taxon>Bacillati</taxon>
        <taxon>Actinomycetota</taxon>
        <taxon>Actinomycetes</taxon>
        <taxon>Mycobacteriales</taxon>
        <taxon>Gordoniaceae</taxon>
        <taxon>Gordonia</taxon>
    </lineage>
</organism>
<name>A0ABU2GQ35_9ACTN</name>
<dbReference type="PANTHER" id="PTHR30085">
    <property type="entry name" value="AMINO ACID ABC TRANSPORTER PERMEASE"/>
    <property type="match status" value="1"/>
</dbReference>
<dbReference type="Proteomes" id="UP001265083">
    <property type="component" value="Unassembled WGS sequence"/>
</dbReference>
<dbReference type="InterPro" id="IPR001638">
    <property type="entry name" value="Solute-binding_3/MltF_N"/>
</dbReference>
<accession>A0ABU2GQ35</accession>
<keyword evidence="2" id="KW-0813">Transport</keyword>
<feature type="domain" description="Solute-binding protein family 3/N-terminal" evidence="5">
    <location>
        <begin position="53"/>
        <end position="308"/>
    </location>
</feature>
<evidence type="ECO:0000313" key="6">
    <source>
        <dbReference type="EMBL" id="MDS1112859.1"/>
    </source>
</evidence>
<dbReference type="SMART" id="SM00062">
    <property type="entry name" value="PBPb"/>
    <property type="match status" value="1"/>
</dbReference>
<protein>
    <submittedName>
        <fullName evidence="6">Glutamate ABC transporter substrate-binding protein</fullName>
    </submittedName>
</protein>
<dbReference type="SUPFAM" id="SSF53850">
    <property type="entry name" value="Periplasmic binding protein-like II"/>
    <property type="match status" value="1"/>
</dbReference>
<comment type="similarity">
    <text evidence="1">Belongs to the bacterial solute-binding protein 3 family.</text>
</comment>
<dbReference type="Gene3D" id="3.40.190.10">
    <property type="entry name" value="Periplasmic binding protein-like II"/>
    <property type="match status" value="2"/>
</dbReference>
<evidence type="ECO:0000256" key="2">
    <source>
        <dbReference type="ARBA" id="ARBA00022448"/>
    </source>
</evidence>
<dbReference type="PANTHER" id="PTHR30085:SF6">
    <property type="entry name" value="ABC TRANSPORTER GLUTAMINE-BINDING PROTEIN GLNH"/>
    <property type="match status" value="1"/>
</dbReference>
<gene>
    <name evidence="6" type="ORF">RD149_03675</name>
</gene>
<comment type="caution">
    <text evidence="6">The sequence shown here is derived from an EMBL/GenBank/DDBJ whole genome shotgun (WGS) entry which is preliminary data.</text>
</comment>
<evidence type="ECO:0000256" key="3">
    <source>
        <dbReference type="ARBA" id="ARBA00022729"/>
    </source>
</evidence>
<evidence type="ECO:0000313" key="7">
    <source>
        <dbReference type="Proteomes" id="UP001265083"/>
    </source>
</evidence>
<dbReference type="Pfam" id="PF00497">
    <property type="entry name" value="SBP_bac_3"/>
    <property type="match status" value="1"/>
</dbReference>
<dbReference type="EMBL" id="JAVLUS010000002">
    <property type="protein sequence ID" value="MDS1112859.1"/>
    <property type="molecule type" value="Genomic_DNA"/>
</dbReference>
<dbReference type="CDD" id="cd13690">
    <property type="entry name" value="PBP2_GluB"/>
    <property type="match status" value="1"/>
</dbReference>
<keyword evidence="7" id="KW-1185">Reference proteome</keyword>
<dbReference type="RefSeq" id="WP_310949368.1">
    <property type="nucleotide sequence ID" value="NZ_JAVLUS010000002.1"/>
</dbReference>
<reference evidence="6 7" key="1">
    <citation type="submission" date="2023-08" db="EMBL/GenBank/DDBJ databases">
        <title>Bioegradation of LLDPE and BLDPE plastic by marine bacteria from coast plastic debris.</title>
        <authorList>
            <person name="Rong Z."/>
        </authorList>
    </citation>
    <scope>NUCLEOTIDE SEQUENCE [LARGE SCALE GENOMIC DNA]</scope>
    <source>
        <strain evidence="6 7">Z-2</strain>
    </source>
</reference>
<dbReference type="InterPro" id="IPR051455">
    <property type="entry name" value="Bact_solute-bind_prot3"/>
</dbReference>
<feature type="region of interest" description="Disordered" evidence="4">
    <location>
        <begin position="314"/>
        <end position="343"/>
    </location>
</feature>
<keyword evidence="3" id="KW-0732">Signal</keyword>